<protein>
    <submittedName>
        <fullName evidence="2">Uncharacterized protein</fullName>
    </submittedName>
</protein>
<accession>A0A6J8CK40</accession>
<dbReference type="AlphaFoldDB" id="A0A6J8CK40"/>
<feature type="compositionally biased region" description="Polar residues" evidence="1">
    <location>
        <begin position="147"/>
        <end position="168"/>
    </location>
</feature>
<proteinExistence type="predicted"/>
<dbReference type="Proteomes" id="UP000507470">
    <property type="component" value="Unassembled WGS sequence"/>
</dbReference>
<feature type="region of interest" description="Disordered" evidence="1">
    <location>
        <begin position="147"/>
        <end position="195"/>
    </location>
</feature>
<keyword evidence="3" id="KW-1185">Reference proteome</keyword>
<evidence type="ECO:0000313" key="2">
    <source>
        <dbReference type="EMBL" id="CAC5395649.1"/>
    </source>
</evidence>
<sequence length="306" mass="34471">MNNRRDDMDACESCQTIYDKTALQYEDSTPICYGCIGTRDQHLEEISLKTTVTNRNVEETSVKIIDSSNTTVEHQPISLAVNTCPNLKTQSSAATDSHKISKEPINISECTNEKSQNDKPVNSIHYRVTNYILKQVDLQIQKMDNTECTQVSSTHPQNAHTNSVSGVNKGSPVHQNPDEHPELSTYYGPINPSHTRPVYNTLQGQQNANNFVPTYTSHMQYSHEKEMHRNSHHSQSVNKGSPVHSSSSSSTSQQHHPKLGETFQHLIIRPSQPYVTVPLHSLPYHLTEQNLVKAPLQNHNHANSRY</sequence>
<dbReference type="EMBL" id="CACVKT020005553">
    <property type="protein sequence ID" value="CAC5395649.1"/>
    <property type="molecule type" value="Genomic_DNA"/>
</dbReference>
<organism evidence="2 3">
    <name type="scientific">Mytilus coruscus</name>
    <name type="common">Sea mussel</name>
    <dbReference type="NCBI Taxonomy" id="42192"/>
    <lineage>
        <taxon>Eukaryota</taxon>
        <taxon>Metazoa</taxon>
        <taxon>Spiralia</taxon>
        <taxon>Lophotrochozoa</taxon>
        <taxon>Mollusca</taxon>
        <taxon>Bivalvia</taxon>
        <taxon>Autobranchia</taxon>
        <taxon>Pteriomorphia</taxon>
        <taxon>Mytilida</taxon>
        <taxon>Mytiloidea</taxon>
        <taxon>Mytilidae</taxon>
        <taxon>Mytilinae</taxon>
        <taxon>Mytilus</taxon>
    </lineage>
</organism>
<gene>
    <name evidence="2" type="ORF">MCOR_30294</name>
</gene>
<name>A0A6J8CK40_MYTCO</name>
<evidence type="ECO:0000256" key="1">
    <source>
        <dbReference type="SAM" id="MobiDB-lite"/>
    </source>
</evidence>
<feature type="region of interest" description="Disordered" evidence="1">
    <location>
        <begin position="222"/>
        <end position="257"/>
    </location>
</feature>
<evidence type="ECO:0000313" key="3">
    <source>
        <dbReference type="Proteomes" id="UP000507470"/>
    </source>
</evidence>
<reference evidence="2 3" key="1">
    <citation type="submission" date="2020-06" db="EMBL/GenBank/DDBJ databases">
        <authorList>
            <person name="Li R."/>
            <person name="Bekaert M."/>
        </authorList>
    </citation>
    <scope>NUCLEOTIDE SEQUENCE [LARGE SCALE GENOMIC DNA]</scope>
    <source>
        <strain evidence="3">wild</strain>
    </source>
</reference>